<dbReference type="RefSeq" id="WP_267267707.1">
    <property type="nucleotide sequence ID" value="NZ_JAOVZW010000049.1"/>
</dbReference>
<feature type="compositionally biased region" description="Gly residues" evidence="1">
    <location>
        <begin position="1"/>
        <end position="10"/>
    </location>
</feature>
<name>A0ABT3XXU5_9FLAO</name>
<protein>
    <submittedName>
        <fullName evidence="2">Uncharacterized protein</fullName>
    </submittedName>
</protein>
<accession>A0ABT3XXU5</accession>
<evidence type="ECO:0000313" key="2">
    <source>
        <dbReference type="EMBL" id="MCX8526485.1"/>
    </source>
</evidence>
<feature type="region of interest" description="Disordered" evidence="1">
    <location>
        <begin position="1"/>
        <end position="27"/>
    </location>
</feature>
<organism evidence="2 3">
    <name type="scientific">Chryseobacterium formosus</name>
    <dbReference type="NCBI Taxonomy" id="1537363"/>
    <lineage>
        <taxon>Bacteria</taxon>
        <taxon>Pseudomonadati</taxon>
        <taxon>Bacteroidota</taxon>
        <taxon>Flavobacteriia</taxon>
        <taxon>Flavobacteriales</taxon>
        <taxon>Weeksellaceae</taxon>
        <taxon>Chryseobacterium group</taxon>
        <taxon>Chryseobacterium</taxon>
    </lineage>
</organism>
<feature type="non-terminal residue" evidence="2">
    <location>
        <position position="1"/>
    </location>
</feature>
<reference evidence="2" key="1">
    <citation type="submission" date="2022-10" db="EMBL/GenBank/DDBJ databases">
        <title>Chryseobacterium sp. nov., a novel bacterial species.</title>
        <authorList>
            <person name="Cao Y."/>
        </authorList>
    </citation>
    <scope>NUCLEOTIDE SEQUENCE</scope>
    <source>
        <strain evidence="2">CCTCC AB2015118</strain>
    </source>
</reference>
<proteinExistence type="predicted"/>
<dbReference type="Proteomes" id="UP001073122">
    <property type="component" value="Unassembled WGS sequence"/>
</dbReference>
<sequence length="264" mass="28657">EGGPGGGGNTDPGTPSDNCSSAATNPGEVGLINENGCNTGLPTETNIRPTQTPCADLNAKSINNDFLGKMQELSNNANGSVEAGITMYNTSPSYSNKKYGGVDSEGNSFVNLEADLTRAPDITGFMHCHLNILTIPDLRTLTVFSMSDFVVLAELVKDSTVPVNKLGMYVTSDRGTFAIKLTNKQAIIDFANYIKTNHDYVNTLYENKIVYSMTKKQQVKGLLELIKDSGVGSGIELYESDSDFKNWKKHYLDEDGKLKDQKCN</sequence>
<evidence type="ECO:0000256" key="1">
    <source>
        <dbReference type="SAM" id="MobiDB-lite"/>
    </source>
</evidence>
<dbReference type="EMBL" id="JAOVZW010000049">
    <property type="protein sequence ID" value="MCX8526485.1"/>
    <property type="molecule type" value="Genomic_DNA"/>
</dbReference>
<evidence type="ECO:0000313" key="3">
    <source>
        <dbReference type="Proteomes" id="UP001073122"/>
    </source>
</evidence>
<keyword evidence="3" id="KW-1185">Reference proteome</keyword>
<comment type="caution">
    <text evidence="2">The sequence shown here is derived from an EMBL/GenBank/DDBJ whole genome shotgun (WGS) entry which is preliminary data.</text>
</comment>
<gene>
    <name evidence="2" type="ORF">OF897_21460</name>
</gene>